<dbReference type="InterPro" id="IPR036412">
    <property type="entry name" value="HAD-like_sf"/>
</dbReference>
<organism evidence="1 2">
    <name type="scientific">Agromyces terreus</name>
    <dbReference type="NCBI Taxonomy" id="424795"/>
    <lineage>
        <taxon>Bacteria</taxon>
        <taxon>Bacillati</taxon>
        <taxon>Actinomycetota</taxon>
        <taxon>Actinomycetes</taxon>
        <taxon>Micrococcales</taxon>
        <taxon>Microbacteriaceae</taxon>
        <taxon>Agromyces</taxon>
    </lineage>
</organism>
<accession>A0A9X2GYP9</accession>
<dbReference type="Proteomes" id="UP001139722">
    <property type="component" value="Unassembled WGS sequence"/>
</dbReference>
<dbReference type="EMBL" id="JAMZDY010000001">
    <property type="protein sequence ID" value="MCP2371520.1"/>
    <property type="molecule type" value="Genomic_DNA"/>
</dbReference>
<dbReference type="SUPFAM" id="SSF56784">
    <property type="entry name" value="HAD-like"/>
    <property type="match status" value="1"/>
</dbReference>
<dbReference type="AlphaFoldDB" id="A0A9X2GYP9"/>
<sequence>MTSSPNAAPLLGLLLDVDGPIASPLTRSISIPSIARDLAALANAGNPVVFNTGRSDAFIAEQVVPPLVAAGLEPGAPVWAICEKGAVWAEIDVNGLGEVHVDDALAMPAEFSDAMRAYVGEYFDEFGFFDETKRAMVSVEQHVHVASADYLEAQPRFDEHARETLAALGYGTVREGAERPDAAGRVHWRIDPTIISTDVESVRLGKDLGAARAVELLGARGIRPQHWRTMGDSRGDYHMADWLHARGEAVRHVDVRPADGVPDTGYPVLTAGDLIHDHAGAVFLSRWVEASRRGDLGDDE</sequence>
<comment type="caution">
    <text evidence="1">The sequence shown here is derived from an EMBL/GenBank/DDBJ whole genome shotgun (WGS) entry which is preliminary data.</text>
</comment>
<gene>
    <name evidence="1" type="ORF">BJ978_002196</name>
</gene>
<reference evidence="1" key="1">
    <citation type="submission" date="2022-06" db="EMBL/GenBank/DDBJ databases">
        <title>Sequencing the genomes of 1000 actinobacteria strains.</title>
        <authorList>
            <person name="Klenk H.-P."/>
        </authorList>
    </citation>
    <scope>NUCLEOTIDE SEQUENCE</scope>
    <source>
        <strain evidence="1">DSM 22016</strain>
    </source>
</reference>
<evidence type="ECO:0000313" key="1">
    <source>
        <dbReference type="EMBL" id="MCP2371520.1"/>
    </source>
</evidence>
<name>A0A9X2GYP9_9MICO</name>
<evidence type="ECO:0000313" key="2">
    <source>
        <dbReference type="Proteomes" id="UP001139722"/>
    </source>
</evidence>
<evidence type="ECO:0008006" key="3">
    <source>
        <dbReference type="Google" id="ProtNLM"/>
    </source>
</evidence>
<protein>
    <recommendedName>
        <fullName evidence="3">Hydroxymethylpyrimidine pyrophosphatase</fullName>
    </recommendedName>
</protein>
<keyword evidence="2" id="KW-1185">Reference proteome</keyword>
<dbReference type="OrthoDB" id="4925391at2"/>
<dbReference type="RefSeq" id="WP_156999651.1">
    <property type="nucleotide sequence ID" value="NZ_JAMZDY010000001.1"/>
</dbReference>
<proteinExistence type="predicted"/>